<dbReference type="OrthoDB" id="9970095at2759"/>
<evidence type="ECO:0000313" key="1">
    <source>
        <dbReference type="EMBL" id="CAF0740280.1"/>
    </source>
</evidence>
<dbReference type="InterPro" id="IPR023389">
    <property type="entry name" value="DOPA-like_sf"/>
</dbReference>
<dbReference type="SUPFAM" id="SSF143410">
    <property type="entry name" value="DOPA-like"/>
    <property type="match status" value="1"/>
</dbReference>
<dbReference type="PANTHER" id="PTHR36423:SF2">
    <property type="entry name" value="AFR070WP"/>
    <property type="match status" value="1"/>
</dbReference>
<dbReference type="Pfam" id="PF08883">
    <property type="entry name" value="DOPA_dioxygen"/>
    <property type="match status" value="1"/>
</dbReference>
<dbReference type="Gene3D" id="3.30.70.1240">
    <property type="entry name" value="DOPA-like domains"/>
    <property type="match status" value="1"/>
</dbReference>
<gene>
    <name evidence="1" type="ORF">RFH988_LOCUS692</name>
</gene>
<name>A0A813NIQ4_9BILA</name>
<dbReference type="EMBL" id="CAJNOO010000012">
    <property type="protein sequence ID" value="CAF0740280.1"/>
    <property type="molecule type" value="Genomic_DNA"/>
</dbReference>
<dbReference type="AlphaFoldDB" id="A0A813NIQ4"/>
<dbReference type="InterPro" id="IPR014980">
    <property type="entry name" value="DOPA_dioxygen"/>
</dbReference>
<organism evidence="1 2">
    <name type="scientific">Rotaria sordida</name>
    <dbReference type="NCBI Taxonomy" id="392033"/>
    <lineage>
        <taxon>Eukaryota</taxon>
        <taxon>Metazoa</taxon>
        <taxon>Spiralia</taxon>
        <taxon>Gnathifera</taxon>
        <taxon>Rotifera</taxon>
        <taxon>Eurotatoria</taxon>
        <taxon>Bdelloidea</taxon>
        <taxon>Philodinida</taxon>
        <taxon>Philodinidae</taxon>
        <taxon>Rotaria</taxon>
    </lineage>
</organism>
<reference evidence="1" key="1">
    <citation type="submission" date="2021-02" db="EMBL/GenBank/DDBJ databases">
        <authorList>
            <person name="Nowell W R."/>
        </authorList>
    </citation>
    <scope>NUCLEOTIDE SEQUENCE</scope>
</reference>
<dbReference type="PANTHER" id="PTHR36423">
    <property type="entry name" value="AFR070WP"/>
    <property type="match status" value="1"/>
</dbReference>
<protein>
    <submittedName>
        <fullName evidence="1">Uncharacterized protein</fullName>
    </submittedName>
</protein>
<evidence type="ECO:0000313" key="2">
    <source>
        <dbReference type="Proteomes" id="UP000663882"/>
    </source>
</evidence>
<sequence>MQDSECNYFTQLNKLDYSYTQQQPISFAETMFRYVVLILVMLTMAHCHSFLRDEYIRAKGRSTIGNGRQNLINTRSVKSIKTSDSAAINPDLFFPPLPGQSNNDFHPQLRRLPSASEPLYYYSWHIHSYFFHENKNVTERALDIRQQFMNFFHIKTCEGNCFMGGIFDNCTVMCVWDPVMGVDGPHPYGQWGVYLPNDQLMDTMLWMSANHGEFEVLFHPNTGEMIGDHDSEQRAVWIKQQVPLDLDFLRWLQCKWFGCDDSL</sequence>
<comment type="caution">
    <text evidence="1">The sequence shown here is derived from an EMBL/GenBank/DDBJ whole genome shotgun (WGS) entry which is preliminary data.</text>
</comment>
<proteinExistence type="predicted"/>
<dbReference type="Proteomes" id="UP000663882">
    <property type="component" value="Unassembled WGS sequence"/>
</dbReference>
<accession>A0A813NIQ4</accession>